<evidence type="ECO:0000256" key="1">
    <source>
        <dbReference type="SAM" id="MobiDB-lite"/>
    </source>
</evidence>
<feature type="compositionally biased region" description="Polar residues" evidence="1">
    <location>
        <begin position="92"/>
        <end position="101"/>
    </location>
</feature>
<dbReference type="PANTHER" id="PTHR13464:SF0">
    <property type="entry name" value="SAP30-BINDING PROTEIN"/>
    <property type="match status" value="1"/>
</dbReference>
<dbReference type="InterPro" id="IPR012479">
    <property type="entry name" value="SAP30BP"/>
</dbReference>
<organism evidence="2 3">
    <name type="scientific">Centaurea solstitialis</name>
    <name type="common">yellow star-thistle</name>
    <dbReference type="NCBI Taxonomy" id="347529"/>
    <lineage>
        <taxon>Eukaryota</taxon>
        <taxon>Viridiplantae</taxon>
        <taxon>Streptophyta</taxon>
        <taxon>Embryophyta</taxon>
        <taxon>Tracheophyta</taxon>
        <taxon>Spermatophyta</taxon>
        <taxon>Magnoliopsida</taxon>
        <taxon>eudicotyledons</taxon>
        <taxon>Gunneridae</taxon>
        <taxon>Pentapetalae</taxon>
        <taxon>asterids</taxon>
        <taxon>campanulids</taxon>
        <taxon>Asterales</taxon>
        <taxon>Asteraceae</taxon>
        <taxon>Carduoideae</taxon>
        <taxon>Cardueae</taxon>
        <taxon>Centaureinae</taxon>
        <taxon>Centaurea</taxon>
    </lineage>
</organism>
<feature type="compositionally biased region" description="Polar residues" evidence="1">
    <location>
        <begin position="185"/>
        <end position="206"/>
    </location>
</feature>
<dbReference type="AlphaFoldDB" id="A0AA38TNT2"/>
<sequence>MASKKKESEGIALLSMYGDEDDDMEEDVDTDDNHSDNGGVQPQENKEQGEVGANETVNMEEDDAEALTVSNDVGYDDGSNADQVVILDSANDNTTSVSVDNLTPPLPPPAREVIGAEPSRVRKGTLTIVDYGHDEAALSPEAELTGRVMFGAELQTANGTPPGTVQLLTPSTQSTPPQSSEHVDQSQSDAMNYKGKNQNLQHLKKV</sequence>
<reference evidence="2" key="1">
    <citation type="submission" date="2023-03" db="EMBL/GenBank/DDBJ databases">
        <title>Chromosome-scale reference genome and RAD-based genetic map of yellow starthistle (Centaurea solstitialis) reveal putative structural variation and QTLs associated with invader traits.</title>
        <authorList>
            <person name="Reatini B."/>
            <person name="Cang F.A."/>
            <person name="Jiang Q."/>
            <person name="Mckibben M.T.W."/>
            <person name="Barker M.S."/>
            <person name="Rieseberg L.H."/>
            <person name="Dlugosch K.M."/>
        </authorList>
    </citation>
    <scope>NUCLEOTIDE SEQUENCE</scope>
    <source>
        <strain evidence="2">CAN-66</strain>
        <tissue evidence="2">Leaf</tissue>
    </source>
</reference>
<feature type="compositionally biased region" description="Acidic residues" evidence="1">
    <location>
        <begin position="18"/>
        <end position="30"/>
    </location>
</feature>
<name>A0AA38TNT2_9ASTR</name>
<feature type="compositionally biased region" description="Low complexity" evidence="1">
    <location>
        <begin position="166"/>
        <end position="180"/>
    </location>
</feature>
<dbReference type="GO" id="GO:0005634">
    <property type="term" value="C:nucleus"/>
    <property type="evidence" value="ECO:0007669"/>
    <property type="project" value="TreeGrafter"/>
</dbReference>
<gene>
    <name evidence="2" type="ORF">OSB04_012834</name>
</gene>
<protein>
    <submittedName>
        <fullName evidence="2">Uncharacterized protein</fullName>
    </submittedName>
</protein>
<dbReference type="PANTHER" id="PTHR13464">
    <property type="entry name" value="TRANSCRIPTIONAL REGULATOR PROTEIN HCNGP"/>
    <property type="match status" value="1"/>
</dbReference>
<proteinExistence type="predicted"/>
<comment type="caution">
    <text evidence="2">The sequence shown here is derived from an EMBL/GenBank/DDBJ whole genome shotgun (WGS) entry which is preliminary data.</text>
</comment>
<evidence type="ECO:0000313" key="3">
    <source>
        <dbReference type="Proteomes" id="UP001172457"/>
    </source>
</evidence>
<evidence type="ECO:0000313" key="2">
    <source>
        <dbReference type="EMBL" id="KAJ9558220.1"/>
    </source>
</evidence>
<feature type="region of interest" description="Disordered" evidence="1">
    <location>
        <begin position="155"/>
        <end position="206"/>
    </location>
</feature>
<dbReference type="Proteomes" id="UP001172457">
    <property type="component" value="Chromosome 3"/>
</dbReference>
<feature type="region of interest" description="Disordered" evidence="1">
    <location>
        <begin position="92"/>
        <end position="118"/>
    </location>
</feature>
<accession>A0AA38TNT2</accession>
<keyword evidence="3" id="KW-1185">Reference proteome</keyword>
<dbReference type="GO" id="GO:0006355">
    <property type="term" value="P:regulation of DNA-templated transcription"/>
    <property type="evidence" value="ECO:0007669"/>
    <property type="project" value="InterPro"/>
</dbReference>
<dbReference type="EMBL" id="JARYMX010000003">
    <property type="protein sequence ID" value="KAJ9558220.1"/>
    <property type="molecule type" value="Genomic_DNA"/>
</dbReference>
<feature type="region of interest" description="Disordered" evidence="1">
    <location>
        <begin position="1"/>
        <end position="58"/>
    </location>
</feature>